<protein>
    <submittedName>
        <fullName evidence="7">Homoserine/homoserine lactone efflux protein</fullName>
    </submittedName>
</protein>
<dbReference type="PANTHER" id="PTHR30086:SF20">
    <property type="entry name" value="ARGININE EXPORTER PROTEIN ARGO-RELATED"/>
    <property type="match status" value="1"/>
</dbReference>
<dbReference type="Proteomes" id="UP000049983">
    <property type="component" value="Unassembled WGS sequence"/>
</dbReference>
<feature type="transmembrane region" description="Helical" evidence="6">
    <location>
        <begin position="39"/>
        <end position="65"/>
    </location>
</feature>
<dbReference type="InterPro" id="IPR001123">
    <property type="entry name" value="LeuE-type"/>
</dbReference>
<proteinExistence type="predicted"/>
<dbReference type="EMBL" id="CXWC01000011">
    <property type="protein sequence ID" value="CTQ74806.1"/>
    <property type="molecule type" value="Genomic_DNA"/>
</dbReference>
<evidence type="ECO:0000256" key="4">
    <source>
        <dbReference type="ARBA" id="ARBA00022989"/>
    </source>
</evidence>
<sequence>MNIEVWLAFTFASLVLLLVPGPVVMLVMGYTISNGRSLAAAAIPGVILGDFVAMTISLLGAGAILQASATLFLTLKFAGAVYLVWLGIKVWKGGAGSTFKESINRPPTRIRIMRDAFLVTALNPKDVLFFVAFLPQFITPNQPLLPQIITLEATFLVIVFFTTTAWVALADTLARQLKSPETSKLVSRFGASWLIGAGIVTAARA</sequence>
<dbReference type="PANTHER" id="PTHR30086">
    <property type="entry name" value="ARGININE EXPORTER PROTEIN ARGO"/>
    <property type="match status" value="1"/>
</dbReference>
<gene>
    <name evidence="7" type="primary">rhtB_5</name>
    <name evidence="7" type="ORF">LA5096_04191</name>
</gene>
<dbReference type="AlphaFoldDB" id="A0A0M6ZWJ2"/>
<feature type="transmembrane region" description="Helical" evidence="6">
    <location>
        <begin position="112"/>
        <end position="133"/>
    </location>
</feature>
<name>A0A0M6ZWJ2_9HYPH</name>
<feature type="transmembrane region" description="Helical" evidence="6">
    <location>
        <begin position="6"/>
        <end position="27"/>
    </location>
</feature>
<feature type="transmembrane region" description="Helical" evidence="6">
    <location>
        <begin position="153"/>
        <end position="173"/>
    </location>
</feature>
<evidence type="ECO:0000256" key="3">
    <source>
        <dbReference type="ARBA" id="ARBA00022692"/>
    </source>
</evidence>
<reference evidence="8" key="1">
    <citation type="submission" date="2015-07" db="EMBL/GenBank/DDBJ databases">
        <authorList>
            <person name="Rodrigo-Torres Lidia"/>
            <person name="Arahal R.David."/>
        </authorList>
    </citation>
    <scope>NUCLEOTIDE SEQUENCE [LARGE SCALE GENOMIC DNA]</scope>
    <source>
        <strain evidence="8">CECT 5096</strain>
    </source>
</reference>
<dbReference type="GeneID" id="97671498"/>
<dbReference type="GO" id="GO:0015171">
    <property type="term" value="F:amino acid transmembrane transporter activity"/>
    <property type="evidence" value="ECO:0007669"/>
    <property type="project" value="TreeGrafter"/>
</dbReference>
<dbReference type="Pfam" id="PF01810">
    <property type="entry name" value="LysE"/>
    <property type="match status" value="1"/>
</dbReference>
<feature type="transmembrane region" description="Helical" evidence="6">
    <location>
        <begin position="71"/>
        <end position="91"/>
    </location>
</feature>
<evidence type="ECO:0000256" key="6">
    <source>
        <dbReference type="SAM" id="Phobius"/>
    </source>
</evidence>
<keyword evidence="4 6" id="KW-1133">Transmembrane helix</keyword>
<evidence type="ECO:0000256" key="2">
    <source>
        <dbReference type="ARBA" id="ARBA00022475"/>
    </source>
</evidence>
<dbReference type="OrthoDB" id="9804822at2"/>
<keyword evidence="2" id="KW-1003">Cell membrane</keyword>
<organism evidence="7 8">
    <name type="scientific">Roseibium album</name>
    <dbReference type="NCBI Taxonomy" id="311410"/>
    <lineage>
        <taxon>Bacteria</taxon>
        <taxon>Pseudomonadati</taxon>
        <taxon>Pseudomonadota</taxon>
        <taxon>Alphaproteobacteria</taxon>
        <taxon>Hyphomicrobiales</taxon>
        <taxon>Stappiaceae</taxon>
        <taxon>Roseibium</taxon>
    </lineage>
</organism>
<evidence type="ECO:0000256" key="1">
    <source>
        <dbReference type="ARBA" id="ARBA00004651"/>
    </source>
</evidence>
<evidence type="ECO:0000313" key="8">
    <source>
        <dbReference type="Proteomes" id="UP000049983"/>
    </source>
</evidence>
<evidence type="ECO:0000313" key="7">
    <source>
        <dbReference type="EMBL" id="CTQ74806.1"/>
    </source>
</evidence>
<dbReference type="STRING" id="311410.LA5095_01053"/>
<keyword evidence="8" id="KW-1185">Reference proteome</keyword>
<dbReference type="RefSeq" id="WP_055112509.1">
    <property type="nucleotide sequence ID" value="NZ_CXWA01000005.1"/>
</dbReference>
<accession>A0A0M6ZWJ2</accession>
<dbReference type="GO" id="GO:0005886">
    <property type="term" value="C:plasma membrane"/>
    <property type="evidence" value="ECO:0007669"/>
    <property type="project" value="UniProtKB-SubCell"/>
</dbReference>
<keyword evidence="5 6" id="KW-0472">Membrane</keyword>
<evidence type="ECO:0000256" key="5">
    <source>
        <dbReference type="ARBA" id="ARBA00023136"/>
    </source>
</evidence>
<keyword evidence="3 6" id="KW-0812">Transmembrane</keyword>
<dbReference type="PIRSF" id="PIRSF006324">
    <property type="entry name" value="LeuE"/>
    <property type="match status" value="1"/>
</dbReference>
<comment type="subcellular location">
    <subcellularLocation>
        <location evidence="1">Cell membrane</location>
        <topology evidence="1">Multi-pass membrane protein</topology>
    </subcellularLocation>
</comment>